<feature type="transmembrane region" description="Helical" evidence="1">
    <location>
        <begin position="98"/>
        <end position="117"/>
    </location>
</feature>
<proteinExistence type="predicted"/>
<dbReference type="InterPro" id="IPR000160">
    <property type="entry name" value="GGDEF_dom"/>
</dbReference>
<keyword evidence="5" id="KW-1185">Reference proteome</keyword>
<dbReference type="PROSITE" id="PS50883">
    <property type="entry name" value="EAL"/>
    <property type="match status" value="1"/>
</dbReference>
<feature type="transmembrane region" description="Helical" evidence="1">
    <location>
        <begin position="221"/>
        <end position="243"/>
    </location>
</feature>
<dbReference type="Pfam" id="PF00563">
    <property type="entry name" value="EAL"/>
    <property type="match status" value="1"/>
</dbReference>
<dbReference type="SUPFAM" id="SSF141868">
    <property type="entry name" value="EAL domain-like"/>
    <property type="match status" value="1"/>
</dbReference>
<dbReference type="PROSITE" id="PS50887">
    <property type="entry name" value="GGDEF"/>
    <property type="match status" value="1"/>
</dbReference>
<dbReference type="CDD" id="cd01948">
    <property type="entry name" value="EAL"/>
    <property type="match status" value="1"/>
</dbReference>
<feature type="transmembrane region" description="Helical" evidence="1">
    <location>
        <begin position="32"/>
        <end position="54"/>
    </location>
</feature>
<feature type="transmembrane region" description="Helical" evidence="1">
    <location>
        <begin position="129"/>
        <end position="148"/>
    </location>
</feature>
<name>A0A5S9P6J1_MYCVN</name>
<evidence type="ECO:0000313" key="4">
    <source>
        <dbReference type="EMBL" id="CAA0098794.1"/>
    </source>
</evidence>
<keyword evidence="1" id="KW-1133">Transmembrane helix</keyword>
<feature type="transmembrane region" description="Helical" evidence="1">
    <location>
        <begin position="196"/>
        <end position="215"/>
    </location>
</feature>
<feature type="transmembrane region" description="Helical" evidence="1">
    <location>
        <begin position="160"/>
        <end position="184"/>
    </location>
</feature>
<dbReference type="SMART" id="SM00267">
    <property type="entry name" value="GGDEF"/>
    <property type="match status" value="1"/>
</dbReference>
<dbReference type="NCBIfam" id="TIGR00254">
    <property type="entry name" value="GGDEF"/>
    <property type="match status" value="1"/>
</dbReference>
<dbReference type="PANTHER" id="PTHR44757">
    <property type="entry name" value="DIGUANYLATE CYCLASE DGCP"/>
    <property type="match status" value="1"/>
</dbReference>
<feature type="transmembrane region" description="Helical" evidence="1">
    <location>
        <begin position="288"/>
        <end position="306"/>
    </location>
</feature>
<feature type="transmembrane region" description="Helical" evidence="1">
    <location>
        <begin position="66"/>
        <end position="86"/>
    </location>
</feature>
<reference evidence="4 5" key="1">
    <citation type="submission" date="2019-11" db="EMBL/GenBank/DDBJ databases">
        <authorList>
            <person name="Holert J."/>
        </authorList>
    </citation>
    <scope>NUCLEOTIDE SEQUENCE [LARGE SCALE GENOMIC DNA]</scope>
    <source>
        <strain evidence="4">BC8_1</strain>
    </source>
</reference>
<dbReference type="EMBL" id="CACSIP010000006">
    <property type="protein sequence ID" value="CAA0098794.1"/>
    <property type="molecule type" value="Genomic_DNA"/>
</dbReference>
<organism evidence="4 5">
    <name type="scientific">Mycolicibacterium vanbaalenii</name>
    <name type="common">Mycobacterium vanbaalenii</name>
    <dbReference type="NCBI Taxonomy" id="110539"/>
    <lineage>
        <taxon>Bacteria</taxon>
        <taxon>Bacillati</taxon>
        <taxon>Actinomycetota</taxon>
        <taxon>Actinomycetes</taxon>
        <taxon>Mycobacteriales</taxon>
        <taxon>Mycobacteriaceae</taxon>
        <taxon>Mycolicibacterium</taxon>
    </lineage>
</organism>
<dbReference type="InterPro" id="IPR029787">
    <property type="entry name" value="Nucleotide_cyclase"/>
</dbReference>
<dbReference type="PANTHER" id="PTHR44757:SF2">
    <property type="entry name" value="BIOFILM ARCHITECTURE MAINTENANCE PROTEIN MBAA"/>
    <property type="match status" value="1"/>
</dbReference>
<dbReference type="Gene3D" id="3.20.20.450">
    <property type="entry name" value="EAL domain"/>
    <property type="match status" value="1"/>
</dbReference>
<protein>
    <submittedName>
        <fullName evidence="4">Putative signaling protein</fullName>
    </submittedName>
</protein>
<gene>
    <name evidence="4" type="ORF">AELLOGFF_03178</name>
</gene>
<dbReference type="InterPro" id="IPR035919">
    <property type="entry name" value="EAL_sf"/>
</dbReference>
<dbReference type="InterPro" id="IPR043128">
    <property type="entry name" value="Rev_trsase/Diguanyl_cyclase"/>
</dbReference>
<accession>A0A5S9P6J1</accession>
<dbReference type="Pfam" id="PF00990">
    <property type="entry name" value="GGDEF"/>
    <property type="match status" value="1"/>
</dbReference>
<dbReference type="CDD" id="cd01949">
    <property type="entry name" value="GGDEF"/>
    <property type="match status" value="1"/>
</dbReference>
<dbReference type="RefSeq" id="WP_159229532.1">
    <property type="nucleotide sequence ID" value="NZ_CACSIP010000006.1"/>
</dbReference>
<feature type="domain" description="GGDEF" evidence="3">
    <location>
        <begin position="352"/>
        <end position="486"/>
    </location>
</feature>
<dbReference type="InterPro" id="IPR052155">
    <property type="entry name" value="Biofilm_reg_signaling"/>
</dbReference>
<dbReference type="OrthoDB" id="23692at2"/>
<keyword evidence="1" id="KW-0812">Transmembrane</keyword>
<keyword evidence="1" id="KW-0472">Membrane</keyword>
<sequence>MPNPRPVVAALCIVAAGFSVLQLSSWSGQPAIRFAADVAMALFALFAGGCALVAARRARGRRRAAWICMALGAGGFAAGQLVWGYVGLVRGTLQFQSVADVGYALLPIGSGFALILLLGDHPRSMRLRVLLDGVIVAGALFGAMWVTLLDSIYSVRVQDALSLGLSLAYPVAGIALVTVALLLLVRAPLEDRSMMAMLTLGLLLIMIADTAYAYATAVEGQFYEAISLGYAWGFLAIGAAAILNGRTHPQSARARPQVSSRASMWLPFVPVAIAVVLCAPVLVPMLGALYIVGIITVFAVMVRQYIVLDQNHRLLAEVSDQVLRDPLTGLANRTLFQERLDHAMDLHASDGRPVGVLLIDLDDFKLVNDSLGHPAGDVMLIRVGERLAATVRASDTVARLGGDEFAVLMEGDAAASRAAAQHVVQAFDRPFDIDGQELLVRPSVGLAAAGFGVTALTADELLKRADAAMYTAKRSRSRQLVTFAPEMALNRSLGGVASVAGDKGNGEGGRGAAHLLGELRQAIEHRGLSAVYQPKFDVRTGEIVGAEALVRWQHPRYGLLAPDDFLPLVREHDLMDSVTSVMLDLALDDAAEWYAKGVGVPVAVNVFAPSVNDADLPGQIMRALARSGLSPEQLTVEITEDVLLENMAETRSVFAKLRDCGIRIAIDDFGSGYSALWYLREFPVDEIKLDREFITPILTQPTSAAIVRAVIDLAHVLGVTPVAEGVEDAETAAELLAYGCDIAQGFYYSRPLDPKAMLALLRSTRQACDKGEPTGAEGYSPEGLRRKEIELMQ</sequence>
<feature type="domain" description="EAL" evidence="2">
    <location>
        <begin position="512"/>
        <end position="765"/>
    </location>
</feature>
<dbReference type="Proteomes" id="UP000430146">
    <property type="component" value="Unassembled WGS sequence"/>
</dbReference>
<dbReference type="SUPFAM" id="SSF55073">
    <property type="entry name" value="Nucleotide cyclase"/>
    <property type="match status" value="1"/>
</dbReference>
<evidence type="ECO:0000313" key="5">
    <source>
        <dbReference type="Proteomes" id="UP000430146"/>
    </source>
</evidence>
<dbReference type="InterPro" id="IPR001633">
    <property type="entry name" value="EAL_dom"/>
</dbReference>
<evidence type="ECO:0000256" key="1">
    <source>
        <dbReference type="SAM" id="Phobius"/>
    </source>
</evidence>
<dbReference type="SMART" id="SM00052">
    <property type="entry name" value="EAL"/>
    <property type="match status" value="1"/>
</dbReference>
<dbReference type="Gene3D" id="3.30.70.270">
    <property type="match status" value="1"/>
</dbReference>
<evidence type="ECO:0000259" key="3">
    <source>
        <dbReference type="PROSITE" id="PS50887"/>
    </source>
</evidence>
<evidence type="ECO:0000259" key="2">
    <source>
        <dbReference type="PROSITE" id="PS50883"/>
    </source>
</evidence>
<dbReference type="AlphaFoldDB" id="A0A5S9P6J1"/>